<name>A0A9P7GD35_9AGAR</name>
<dbReference type="OrthoDB" id="10249433at2759"/>
<reference evidence="1" key="2">
    <citation type="submission" date="2021-10" db="EMBL/GenBank/DDBJ databases">
        <title>Phylogenomics reveals ancestral predisposition of the termite-cultivated fungus Termitomyces towards a domesticated lifestyle.</title>
        <authorList>
            <person name="Auxier B."/>
            <person name="Grum-Grzhimaylo A."/>
            <person name="Cardenas M.E."/>
            <person name="Lodge J.D."/>
            <person name="Laessoe T."/>
            <person name="Pedersen O."/>
            <person name="Smith M.E."/>
            <person name="Kuyper T.W."/>
            <person name="Franco-Molano E.A."/>
            <person name="Baroni T.J."/>
            <person name="Aanen D.K."/>
        </authorList>
    </citation>
    <scope>NUCLEOTIDE SEQUENCE</scope>
    <source>
        <strain evidence="1">AP01</strain>
        <tissue evidence="1">Mycelium</tissue>
    </source>
</reference>
<accession>A0A9P7GD35</accession>
<keyword evidence="2" id="KW-1185">Reference proteome</keyword>
<dbReference type="PANTHER" id="PTHR12277">
    <property type="entry name" value="ALPHA/BETA HYDROLASE DOMAIN-CONTAINING PROTEIN"/>
    <property type="match status" value="1"/>
</dbReference>
<dbReference type="PANTHER" id="PTHR12277:SF81">
    <property type="entry name" value="PROTEIN ABHD13"/>
    <property type="match status" value="1"/>
</dbReference>
<dbReference type="EMBL" id="JABCKV010000049">
    <property type="protein sequence ID" value="KAG5645100.1"/>
    <property type="molecule type" value="Genomic_DNA"/>
</dbReference>
<dbReference type="InterPro" id="IPR029058">
    <property type="entry name" value="AB_hydrolase_fold"/>
</dbReference>
<dbReference type="GO" id="GO:0008474">
    <property type="term" value="F:palmitoyl-(protein) hydrolase activity"/>
    <property type="evidence" value="ECO:0007669"/>
    <property type="project" value="TreeGrafter"/>
</dbReference>
<protein>
    <submittedName>
        <fullName evidence="1">Uncharacterized protein</fullName>
    </submittedName>
</protein>
<dbReference type="Gene3D" id="3.40.50.1820">
    <property type="entry name" value="alpha/beta hydrolase"/>
    <property type="match status" value="2"/>
</dbReference>
<proteinExistence type="predicted"/>
<gene>
    <name evidence="1" type="ORF">DXG03_006914</name>
</gene>
<dbReference type="GO" id="GO:0016020">
    <property type="term" value="C:membrane"/>
    <property type="evidence" value="ECO:0007669"/>
    <property type="project" value="TreeGrafter"/>
</dbReference>
<reference evidence="1" key="1">
    <citation type="submission" date="2020-07" db="EMBL/GenBank/DDBJ databases">
        <authorList>
            <person name="Nieuwenhuis M."/>
            <person name="Van De Peppel L.J.J."/>
        </authorList>
    </citation>
    <scope>NUCLEOTIDE SEQUENCE</scope>
    <source>
        <strain evidence="1">AP01</strain>
        <tissue evidence="1">Mycelium</tissue>
    </source>
</reference>
<organism evidence="1 2">
    <name type="scientific">Asterophora parasitica</name>
    <dbReference type="NCBI Taxonomy" id="117018"/>
    <lineage>
        <taxon>Eukaryota</taxon>
        <taxon>Fungi</taxon>
        <taxon>Dikarya</taxon>
        <taxon>Basidiomycota</taxon>
        <taxon>Agaricomycotina</taxon>
        <taxon>Agaricomycetes</taxon>
        <taxon>Agaricomycetidae</taxon>
        <taxon>Agaricales</taxon>
        <taxon>Tricholomatineae</taxon>
        <taxon>Lyophyllaceae</taxon>
        <taxon>Asterophora</taxon>
    </lineage>
</organism>
<dbReference type="SUPFAM" id="SSF53474">
    <property type="entry name" value="alpha/beta-Hydrolases"/>
    <property type="match status" value="1"/>
</dbReference>
<sequence length="269" mass="29643">MLGIPYVAPLLHTPDGVDLSCYLLPQTYESLADGYRVPGHPIEDNRVDVTPAAAEARATVIVFHGNSAHHWEDMTTAGQLFAMRCNVLLLSYRGYSLSGGSPNEKGLRIDAQTGLDYILDHPYLSNVPIVSGIIASNTFTSIPDIVRRWPYIGIFSFICHQKWRSADKMQLIPTTTPILMLSGRRDQVIPPELMDKLWDAAQKRGKKRKSVFPGSCVSSNETSDLEPTGDIFVPIRSGTHSKLSEAHLGKCPANFVQTIPPTFHNTGSQ</sequence>
<evidence type="ECO:0000313" key="1">
    <source>
        <dbReference type="EMBL" id="KAG5645100.1"/>
    </source>
</evidence>
<dbReference type="Proteomes" id="UP000775547">
    <property type="component" value="Unassembled WGS sequence"/>
</dbReference>
<evidence type="ECO:0000313" key="2">
    <source>
        <dbReference type="Proteomes" id="UP000775547"/>
    </source>
</evidence>
<comment type="caution">
    <text evidence="1">The sequence shown here is derived from an EMBL/GenBank/DDBJ whole genome shotgun (WGS) entry which is preliminary data.</text>
</comment>
<dbReference type="AlphaFoldDB" id="A0A9P7GD35"/>